<dbReference type="InterPro" id="IPR034660">
    <property type="entry name" value="DinB/YfiT-like"/>
</dbReference>
<dbReference type="AlphaFoldDB" id="A0AB38C8J6"/>
<gene>
    <name evidence="1" type="ORF">SAMN03097694_2707</name>
</gene>
<comment type="caution">
    <text evidence="1">The sequence shown here is derived from an EMBL/GenBank/DDBJ whole genome shotgun (WGS) entry which is preliminary data.</text>
</comment>
<accession>A0AB38C8J6</accession>
<dbReference type="InterPro" id="IPR018531">
    <property type="entry name" value="DUF1993"/>
</dbReference>
<evidence type="ECO:0000313" key="1">
    <source>
        <dbReference type="EMBL" id="SFX64025.1"/>
    </source>
</evidence>
<dbReference type="Proteomes" id="UP000182489">
    <property type="component" value="Unassembled WGS sequence"/>
</dbReference>
<dbReference type="Pfam" id="PF09351">
    <property type="entry name" value="DUF1993"/>
    <property type="match status" value="1"/>
</dbReference>
<reference evidence="1 2" key="1">
    <citation type="submission" date="2016-11" db="EMBL/GenBank/DDBJ databases">
        <authorList>
            <person name="Varghese N."/>
            <person name="Submissions S."/>
        </authorList>
    </citation>
    <scope>NUCLEOTIDE SEQUENCE [LARGE SCALE GENOMIC DNA]</scope>
    <source>
        <strain evidence="1 2">NFR18</strain>
    </source>
</reference>
<proteinExistence type="predicted"/>
<evidence type="ECO:0000313" key="2">
    <source>
        <dbReference type="Proteomes" id="UP000182489"/>
    </source>
</evidence>
<name>A0AB38C8J6_9BURK</name>
<organism evidence="1 2">
    <name type="scientific">Janthinobacterium lividum</name>
    <dbReference type="NCBI Taxonomy" id="29581"/>
    <lineage>
        <taxon>Bacteria</taxon>
        <taxon>Pseudomonadati</taxon>
        <taxon>Pseudomonadota</taxon>
        <taxon>Betaproteobacteria</taxon>
        <taxon>Burkholderiales</taxon>
        <taxon>Oxalobacteraceae</taxon>
        <taxon>Janthinobacterium</taxon>
    </lineage>
</organism>
<dbReference type="RefSeq" id="WP_072454326.1">
    <property type="nucleotide sequence ID" value="NZ_FPKH01000002.1"/>
</dbReference>
<sequence length="68" mass="7468">MSVYGITIPGFAQMPRSLTTLLAKGEERAQALGFDAKNLLDARLAPDMHTLARQVESRALRRRKPCAG</sequence>
<dbReference type="SUPFAM" id="SSF109854">
    <property type="entry name" value="DinB/YfiT-like putative metalloenzymes"/>
    <property type="match status" value="1"/>
</dbReference>
<dbReference type="EMBL" id="FPKH01000002">
    <property type="protein sequence ID" value="SFX64025.1"/>
    <property type="molecule type" value="Genomic_DNA"/>
</dbReference>
<dbReference type="Gene3D" id="1.20.120.450">
    <property type="entry name" value="dinb family like domain"/>
    <property type="match status" value="1"/>
</dbReference>
<protein>
    <submittedName>
        <fullName evidence="1">Uncharacterized protein</fullName>
    </submittedName>
</protein>